<evidence type="ECO:0000256" key="1">
    <source>
        <dbReference type="SAM" id="Phobius"/>
    </source>
</evidence>
<reference evidence="2 3" key="1">
    <citation type="submission" date="2014-07" db="EMBL/GenBank/DDBJ databases">
        <authorList>
            <person name="McCorrison J."/>
            <person name="Sanka R."/>
            <person name="Torralba M."/>
            <person name="Gillis M."/>
            <person name="Haft D.H."/>
            <person name="Methe B."/>
            <person name="Sutton G."/>
            <person name="Nelson K.E."/>
        </authorList>
    </citation>
    <scope>NUCLEOTIDE SEQUENCE [LARGE SCALE GENOMIC DNA]</scope>
    <source>
        <strain evidence="2 3">DNF00320</strain>
    </source>
</reference>
<sequence length="168" mass="19711">MKTTDEIRLLLDRFYEGKTTEAEERMLKDYFSSKDIAPELAFERVMFEGLVRSKTTTPNDLEHRLEQQINQWNRLELSTKRSQKLVNLRWIVGVAASITLLFVIGIGIYQQQQQKEELQYGEVINNPQDTYRHPKDAYAKTRWALKKFAQSINKGLEATQLNNENKTE</sequence>
<dbReference type="RefSeq" id="WP_036865712.1">
    <property type="nucleotide sequence ID" value="NZ_JRNQ01000002.1"/>
</dbReference>
<gene>
    <name evidence="2" type="ORF">HMPREF0647_00345</name>
</gene>
<feature type="transmembrane region" description="Helical" evidence="1">
    <location>
        <begin position="90"/>
        <end position="109"/>
    </location>
</feature>
<dbReference type="EMBL" id="JRNQ01000002">
    <property type="protein sequence ID" value="KGF45888.1"/>
    <property type="molecule type" value="Genomic_DNA"/>
</dbReference>
<keyword evidence="1" id="KW-0472">Membrane</keyword>
<accession>A0A096AFJ6</accession>
<dbReference type="AlphaFoldDB" id="A0A096AFJ6"/>
<keyword evidence="1" id="KW-1133">Transmembrane helix</keyword>
<organism evidence="2 3">
    <name type="scientific">Prevotella bivia DNF00320</name>
    <dbReference type="NCBI Taxonomy" id="1401068"/>
    <lineage>
        <taxon>Bacteria</taxon>
        <taxon>Pseudomonadati</taxon>
        <taxon>Bacteroidota</taxon>
        <taxon>Bacteroidia</taxon>
        <taxon>Bacteroidales</taxon>
        <taxon>Prevotellaceae</taxon>
        <taxon>Prevotella</taxon>
    </lineage>
</organism>
<evidence type="ECO:0000313" key="3">
    <source>
        <dbReference type="Proteomes" id="UP000029525"/>
    </source>
</evidence>
<comment type="caution">
    <text evidence="2">The sequence shown here is derived from an EMBL/GenBank/DDBJ whole genome shotgun (WGS) entry which is preliminary data.</text>
</comment>
<keyword evidence="1" id="KW-0812">Transmembrane</keyword>
<dbReference type="Proteomes" id="UP000029525">
    <property type="component" value="Unassembled WGS sequence"/>
</dbReference>
<proteinExistence type="predicted"/>
<protein>
    <submittedName>
        <fullName evidence="2">Uncharacterized protein</fullName>
    </submittedName>
</protein>
<name>A0A096AFJ6_9BACT</name>
<dbReference type="OrthoDB" id="1040322at2"/>
<evidence type="ECO:0000313" key="2">
    <source>
        <dbReference type="EMBL" id="KGF45888.1"/>
    </source>
</evidence>